<evidence type="ECO:0000256" key="5">
    <source>
        <dbReference type="ARBA" id="ARBA00022692"/>
    </source>
</evidence>
<dbReference type="OMA" id="WGWQETK"/>
<keyword evidence="10 11" id="KW-0472">Membrane</keyword>
<reference evidence="12 13" key="1">
    <citation type="submission" date="2016-07" db="EMBL/GenBank/DDBJ databases">
        <title>Pervasive Adenine N6-methylation of Active Genes in Fungi.</title>
        <authorList>
            <consortium name="DOE Joint Genome Institute"/>
            <person name="Mondo S.J."/>
            <person name="Dannebaum R.O."/>
            <person name="Kuo R.C."/>
            <person name="Labutti K."/>
            <person name="Haridas S."/>
            <person name="Kuo A."/>
            <person name="Salamov A."/>
            <person name="Ahrendt S.R."/>
            <person name="Lipzen A."/>
            <person name="Sullivan W."/>
            <person name="Andreopoulos W.B."/>
            <person name="Clum A."/>
            <person name="Lindquist E."/>
            <person name="Daum C."/>
            <person name="Ramamoorthy G.K."/>
            <person name="Gryganskyi A."/>
            <person name="Culley D."/>
            <person name="Magnuson J.K."/>
            <person name="James T.Y."/>
            <person name="O'Malley M.A."/>
            <person name="Stajich J.E."/>
            <person name="Spatafora J.W."/>
            <person name="Visel A."/>
            <person name="Grigoriev I.V."/>
        </authorList>
    </citation>
    <scope>NUCLEOTIDE SEQUENCE [LARGE SCALE GENOMIC DNA]</scope>
    <source>
        <strain evidence="12 13">12-1054</strain>
    </source>
</reference>
<keyword evidence="7" id="KW-0653">Protein transport</keyword>
<keyword evidence="9" id="KW-0811">Translocation</keyword>
<keyword evidence="8 11" id="KW-1133">Transmembrane helix</keyword>
<comment type="caution">
    <text evidence="12">The sequence shown here is derived from an EMBL/GenBank/DDBJ whole genome shotgun (WGS) entry which is preliminary data.</text>
</comment>
<dbReference type="PANTHER" id="PTHR12443:SF9">
    <property type="entry name" value="TRANSLOCATION PROTEIN SEC62"/>
    <property type="match status" value="1"/>
</dbReference>
<feature type="transmembrane region" description="Helical" evidence="11">
    <location>
        <begin position="150"/>
        <end position="173"/>
    </location>
</feature>
<evidence type="ECO:0000256" key="10">
    <source>
        <dbReference type="ARBA" id="ARBA00023136"/>
    </source>
</evidence>
<organism evidence="12 13">
    <name type="scientific">Protomyces lactucae-debilis</name>
    <dbReference type="NCBI Taxonomy" id="2754530"/>
    <lineage>
        <taxon>Eukaryota</taxon>
        <taxon>Fungi</taxon>
        <taxon>Dikarya</taxon>
        <taxon>Ascomycota</taxon>
        <taxon>Taphrinomycotina</taxon>
        <taxon>Taphrinomycetes</taxon>
        <taxon>Taphrinales</taxon>
        <taxon>Protomycetaceae</taxon>
        <taxon>Protomyces</taxon>
    </lineage>
</organism>
<dbReference type="AlphaFoldDB" id="A0A1Y2ERG1"/>
<dbReference type="Proteomes" id="UP000193685">
    <property type="component" value="Unassembled WGS sequence"/>
</dbReference>
<keyword evidence="6" id="KW-0256">Endoplasmic reticulum</keyword>
<evidence type="ECO:0000313" key="13">
    <source>
        <dbReference type="Proteomes" id="UP000193685"/>
    </source>
</evidence>
<dbReference type="GO" id="GO:0005789">
    <property type="term" value="C:endoplasmic reticulum membrane"/>
    <property type="evidence" value="ECO:0007669"/>
    <property type="project" value="UniProtKB-SubCell"/>
</dbReference>
<feature type="transmembrane region" description="Helical" evidence="11">
    <location>
        <begin position="120"/>
        <end position="138"/>
    </location>
</feature>
<keyword evidence="4" id="KW-0813">Transport</keyword>
<evidence type="ECO:0000256" key="6">
    <source>
        <dbReference type="ARBA" id="ARBA00022824"/>
    </source>
</evidence>
<sequence length="204" mass="23369">FLRHNALLKNKSGVLDGKRVEYFKGKNALKALQSDAYQALSAKNPTLPKITNLQEAGEAMRLLPIHLLALRVDLLEKEKAKKGASQAKPSRKVQINRQQEISEEHSYVWFYEYIPLTTKLAGLGLLVIVLLIIMYPLWPTRMRFGVYYLSWIALGFVALLMAIAVVRLILYLITMFAAPPGIWLYPNLFEDVGFFDSFRPLWAW</sequence>
<accession>A0A1Y2ERG1</accession>
<feature type="non-terminal residue" evidence="12">
    <location>
        <position position="204"/>
    </location>
</feature>
<dbReference type="PANTHER" id="PTHR12443">
    <property type="entry name" value="TRANSLOCATION PROTEIN SEC62"/>
    <property type="match status" value="1"/>
</dbReference>
<evidence type="ECO:0000256" key="11">
    <source>
        <dbReference type="SAM" id="Phobius"/>
    </source>
</evidence>
<dbReference type="InterPro" id="IPR004728">
    <property type="entry name" value="Sec62"/>
</dbReference>
<protein>
    <recommendedName>
        <fullName evidence="3">Translocation protein SEC62</fullName>
    </recommendedName>
</protein>
<dbReference type="InterPro" id="IPR011553">
    <property type="entry name" value="Sec62_asco"/>
</dbReference>
<evidence type="ECO:0000256" key="8">
    <source>
        <dbReference type="ARBA" id="ARBA00022989"/>
    </source>
</evidence>
<evidence type="ECO:0000313" key="12">
    <source>
        <dbReference type="EMBL" id="ORY74129.1"/>
    </source>
</evidence>
<keyword evidence="13" id="KW-1185">Reference proteome</keyword>
<dbReference type="GO" id="GO:0031204">
    <property type="term" value="P:post-translational protein targeting to membrane, translocation"/>
    <property type="evidence" value="ECO:0007669"/>
    <property type="project" value="TreeGrafter"/>
</dbReference>
<dbReference type="Pfam" id="PF03839">
    <property type="entry name" value="Sec62"/>
    <property type="match status" value="1"/>
</dbReference>
<dbReference type="EMBL" id="MCFI01000031">
    <property type="protein sequence ID" value="ORY74129.1"/>
    <property type="molecule type" value="Genomic_DNA"/>
</dbReference>
<comment type="subcellular location">
    <subcellularLocation>
        <location evidence="1">Endoplasmic reticulum membrane</location>
        <topology evidence="1">Multi-pass membrane protein</topology>
    </subcellularLocation>
</comment>
<gene>
    <name evidence="12" type="ORF">BCR37DRAFT_336141</name>
</gene>
<evidence type="ECO:0000256" key="9">
    <source>
        <dbReference type="ARBA" id="ARBA00023010"/>
    </source>
</evidence>
<keyword evidence="5 11" id="KW-0812">Transmembrane</keyword>
<evidence type="ECO:0000256" key="2">
    <source>
        <dbReference type="ARBA" id="ARBA00010604"/>
    </source>
</evidence>
<dbReference type="OrthoDB" id="200187at2759"/>
<evidence type="ECO:0000256" key="1">
    <source>
        <dbReference type="ARBA" id="ARBA00004477"/>
    </source>
</evidence>
<dbReference type="GeneID" id="63783812"/>
<comment type="similarity">
    <text evidence="2">Belongs to the SEC62 family.</text>
</comment>
<dbReference type="STRING" id="56484.A0A1Y2ERG1"/>
<evidence type="ECO:0000256" key="3">
    <source>
        <dbReference type="ARBA" id="ARBA00021257"/>
    </source>
</evidence>
<evidence type="ECO:0000256" key="7">
    <source>
        <dbReference type="ARBA" id="ARBA00022927"/>
    </source>
</evidence>
<feature type="non-terminal residue" evidence="12">
    <location>
        <position position="1"/>
    </location>
</feature>
<name>A0A1Y2ERG1_PROLT</name>
<dbReference type="NCBIfam" id="TIGR00869">
    <property type="entry name" value="sec62"/>
    <property type="match status" value="1"/>
</dbReference>
<evidence type="ECO:0000256" key="4">
    <source>
        <dbReference type="ARBA" id="ARBA00022448"/>
    </source>
</evidence>
<proteinExistence type="inferred from homology"/>
<dbReference type="RefSeq" id="XP_040721963.1">
    <property type="nucleotide sequence ID" value="XM_040867213.1"/>
</dbReference>